<accession>A0A1I3M0N5</accession>
<dbReference type="CDD" id="cd10449">
    <property type="entry name" value="GIY-YIG_SLX1_like"/>
    <property type="match status" value="1"/>
</dbReference>
<reference evidence="4" key="1">
    <citation type="submission" date="2016-10" db="EMBL/GenBank/DDBJ databases">
        <authorList>
            <person name="Varghese N."/>
            <person name="Submissions S."/>
        </authorList>
    </citation>
    <scope>NUCLEOTIDE SEQUENCE [LARGE SCALE GENOMIC DNA]</scope>
    <source>
        <strain evidence="4">DSM 21857</strain>
    </source>
</reference>
<dbReference type="Proteomes" id="UP000242763">
    <property type="component" value="Unassembled WGS sequence"/>
</dbReference>
<evidence type="ECO:0000256" key="1">
    <source>
        <dbReference type="ARBA" id="ARBA00007435"/>
    </source>
</evidence>
<protein>
    <submittedName>
        <fullName evidence="3">Putative endonuclease</fullName>
    </submittedName>
</protein>
<dbReference type="GO" id="GO:0004519">
    <property type="term" value="F:endonuclease activity"/>
    <property type="evidence" value="ECO:0007669"/>
    <property type="project" value="UniProtKB-KW"/>
</dbReference>
<keyword evidence="4" id="KW-1185">Reference proteome</keyword>
<dbReference type="RefSeq" id="WP_091520786.1">
    <property type="nucleotide sequence ID" value="NZ_FORF01000008.1"/>
</dbReference>
<dbReference type="Pfam" id="PF01541">
    <property type="entry name" value="GIY-YIG"/>
    <property type="match status" value="1"/>
</dbReference>
<dbReference type="InterPro" id="IPR000305">
    <property type="entry name" value="GIY-YIG_endonuc"/>
</dbReference>
<dbReference type="EMBL" id="FORF01000008">
    <property type="protein sequence ID" value="SFI90611.1"/>
    <property type="molecule type" value="Genomic_DNA"/>
</dbReference>
<proteinExistence type="inferred from homology"/>
<keyword evidence="3" id="KW-0540">Nuclease</keyword>
<dbReference type="OrthoDB" id="7159537at2"/>
<dbReference type="STRING" id="1121003.SAMN03080618_01620"/>
<gene>
    <name evidence="3" type="ORF">SAMN03080618_01620</name>
</gene>
<dbReference type="InterPro" id="IPR035901">
    <property type="entry name" value="GIY-YIG_endonuc_sf"/>
</dbReference>
<comment type="similarity">
    <text evidence="1">Belongs to the UPF0213 family.</text>
</comment>
<dbReference type="Gene3D" id="3.40.1440.10">
    <property type="entry name" value="GIY-YIG endonuclease"/>
    <property type="match status" value="1"/>
</dbReference>
<dbReference type="SUPFAM" id="SSF82771">
    <property type="entry name" value="GIY-YIG endonuclease"/>
    <property type="match status" value="1"/>
</dbReference>
<feature type="domain" description="GIY-YIG" evidence="2">
    <location>
        <begin position="1"/>
        <end position="79"/>
    </location>
</feature>
<keyword evidence="3" id="KW-0255">Endonuclease</keyword>
<dbReference type="PANTHER" id="PTHR34477">
    <property type="entry name" value="UPF0213 PROTEIN YHBQ"/>
    <property type="match status" value="1"/>
</dbReference>
<organism evidence="3 4">
    <name type="scientific">Aquamicrobium aerolatum DSM 21857</name>
    <dbReference type="NCBI Taxonomy" id="1121003"/>
    <lineage>
        <taxon>Bacteria</taxon>
        <taxon>Pseudomonadati</taxon>
        <taxon>Pseudomonadota</taxon>
        <taxon>Alphaproteobacteria</taxon>
        <taxon>Hyphomicrobiales</taxon>
        <taxon>Phyllobacteriaceae</taxon>
        <taxon>Aerobium</taxon>
    </lineage>
</organism>
<dbReference type="PROSITE" id="PS50164">
    <property type="entry name" value="GIY_YIG"/>
    <property type="match status" value="1"/>
</dbReference>
<evidence type="ECO:0000313" key="3">
    <source>
        <dbReference type="EMBL" id="SFI90611.1"/>
    </source>
</evidence>
<dbReference type="PANTHER" id="PTHR34477:SF1">
    <property type="entry name" value="UPF0213 PROTEIN YHBQ"/>
    <property type="match status" value="1"/>
</dbReference>
<sequence length="95" mass="11002">MTAYVYILGCQTPSGYRTYVGWTLDLERRLAEHNGGRAGAKSTRGRIWTIIYSEMLETRQEAMSREWHLKRDRRMRRNVALTALKAVDPAELGQD</sequence>
<evidence type="ECO:0000259" key="2">
    <source>
        <dbReference type="PROSITE" id="PS50164"/>
    </source>
</evidence>
<name>A0A1I3M0N5_9HYPH</name>
<evidence type="ECO:0000313" key="4">
    <source>
        <dbReference type="Proteomes" id="UP000242763"/>
    </source>
</evidence>
<dbReference type="AlphaFoldDB" id="A0A1I3M0N5"/>
<dbReference type="InterPro" id="IPR050190">
    <property type="entry name" value="UPF0213_domain"/>
</dbReference>
<keyword evidence="3" id="KW-0378">Hydrolase</keyword>